<accession>A0A518G0L6</accession>
<evidence type="ECO:0008006" key="4">
    <source>
        <dbReference type="Google" id="ProtNLM"/>
    </source>
</evidence>
<reference evidence="2 3" key="1">
    <citation type="submission" date="2019-02" db="EMBL/GenBank/DDBJ databases">
        <title>Deep-cultivation of Planctomycetes and their phenomic and genomic characterization uncovers novel biology.</title>
        <authorList>
            <person name="Wiegand S."/>
            <person name="Jogler M."/>
            <person name="Boedeker C."/>
            <person name="Pinto D."/>
            <person name="Vollmers J."/>
            <person name="Rivas-Marin E."/>
            <person name="Kohn T."/>
            <person name="Peeters S.H."/>
            <person name="Heuer A."/>
            <person name="Rast P."/>
            <person name="Oberbeckmann S."/>
            <person name="Bunk B."/>
            <person name="Jeske O."/>
            <person name="Meyerdierks A."/>
            <person name="Storesund J.E."/>
            <person name="Kallscheuer N."/>
            <person name="Luecker S."/>
            <person name="Lage O.M."/>
            <person name="Pohl T."/>
            <person name="Merkel B.J."/>
            <person name="Hornburger P."/>
            <person name="Mueller R.-W."/>
            <person name="Bruemmer F."/>
            <person name="Labrenz M."/>
            <person name="Spormann A.M."/>
            <person name="Op den Camp H."/>
            <person name="Overmann J."/>
            <person name="Amann R."/>
            <person name="Jetten M.S.M."/>
            <person name="Mascher T."/>
            <person name="Medema M.H."/>
            <person name="Devos D.P."/>
            <person name="Kaster A.-K."/>
            <person name="Ovreas L."/>
            <person name="Rohde M."/>
            <person name="Galperin M.Y."/>
            <person name="Jogler C."/>
        </authorList>
    </citation>
    <scope>NUCLEOTIDE SEQUENCE [LARGE SCALE GENOMIC DNA]</scope>
    <source>
        <strain evidence="2 3">Q31a</strain>
    </source>
</reference>
<dbReference type="InterPro" id="IPR050816">
    <property type="entry name" value="Flavin-dep_Halogenase_NPB"/>
</dbReference>
<gene>
    <name evidence="2" type="ORF">Q31a_04260</name>
</gene>
<protein>
    <recommendedName>
        <fullName evidence="4">Tryptophan halogenase</fullName>
    </recommendedName>
</protein>
<dbReference type="SUPFAM" id="SSF51905">
    <property type="entry name" value="FAD/NAD(P)-binding domain"/>
    <property type="match status" value="1"/>
</dbReference>
<evidence type="ECO:0000256" key="1">
    <source>
        <dbReference type="ARBA" id="ARBA00023002"/>
    </source>
</evidence>
<evidence type="ECO:0000313" key="3">
    <source>
        <dbReference type="Proteomes" id="UP000318017"/>
    </source>
</evidence>
<organism evidence="2 3">
    <name type="scientific">Aureliella helgolandensis</name>
    <dbReference type="NCBI Taxonomy" id="2527968"/>
    <lineage>
        <taxon>Bacteria</taxon>
        <taxon>Pseudomonadati</taxon>
        <taxon>Planctomycetota</taxon>
        <taxon>Planctomycetia</taxon>
        <taxon>Pirellulales</taxon>
        <taxon>Pirellulaceae</taxon>
        <taxon>Aureliella</taxon>
    </lineage>
</organism>
<dbReference type="InterPro" id="IPR036188">
    <property type="entry name" value="FAD/NAD-bd_sf"/>
</dbReference>
<keyword evidence="3" id="KW-1185">Reference proteome</keyword>
<dbReference type="AlphaFoldDB" id="A0A518G0L6"/>
<name>A0A518G0L6_9BACT</name>
<evidence type="ECO:0000313" key="2">
    <source>
        <dbReference type="EMBL" id="QDV22143.1"/>
    </source>
</evidence>
<keyword evidence="1" id="KW-0560">Oxidoreductase</keyword>
<proteinExistence type="predicted"/>
<dbReference type="PANTHER" id="PTHR43747">
    <property type="entry name" value="FAD-BINDING PROTEIN"/>
    <property type="match status" value="1"/>
</dbReference>
<dbReference type="EMBL" id="CP036298">
    <property type="protein sequence ID" value="QDV22143.1"/>
    <property type="molecule type" value="Genomic_DNA"/>
</dbReference>
<dbReference type="OrthoDB" id="103324at2"/>
<dbReference type="Gene3D" id="3.50.50.60">
    <property type="entry name" value="FAD/NAD(P)-binding domain"/>
    <property type="match status" value="1"/>
</dbReference>
<dbReference type="PANTHER" id="PTHR43747:SF5">
    <property type="entry name" value="FAD-BINDING DOMAIN-CONTAINING PROTEIN"/>
    <property type="match status" value="1"/>
</dbReference>
<dbReference type="Proteomes" id="UP000318017">
    <property type="component" value="Chromosome"/>
</dbReference>
<sequence length="487" mass="53856">MLDRGTHPRFAIGESSTPLADFLLEQLADSYGLPELKPLCRWGSWQATYPHLQAGKKRGFSYFSHQPGEEFRETASYQHSLLVAASVDDARSDTHWMRSDVDAWMCQLAEQAGVRWLDHSAAQRVLKTAAGWRLEGSRTSSSKESQPWSISCQFLVDATGGSGWLAQQLQLSNRNEQLRVRTGALFGHFSGVGAMHEVLMQQGLPVEEDPFDADDAAQHHLLGTEGWSWMLRFGSGVTSVGLVCPSEVLFGLHDPLKRWSRWGDWLRRYPTLSHLMADSRLIAPQSPISQAASGVELGWIPRISRLWGAAAGQGWAMLPSTAGVVDPLHSTGIAHTLSGVQRLLEMLAHAPQSQPSSAALDAYSTQVVSEILWIDAIVDVCYIASRRSFSLFTAMCSLYFVAAIHCERALANRSSMTTGFLCCGSTELQQLCEEARLKLQRLPLENTDSQAELAFIDWLRQRLAPWNDVGLLDPASRNRIARSAAPK</sequence>
<dbReference type="KEGG" id="ahel:Q31a_04260"/>
<dbReference type="GO" id="GO:0016491">
    <property type="term" value="F:oxidoreductase activity"/>
    <property type="evidence" value="ECO:0007669"/>
    <property type="project" value="UniProtKB-KW"/>
</dbReference>